<feature type="chain" id="PRO_5024346294" description="Hyaluronidase" evidence="5">
    <location>
        <begin position="19"/>
        <end position="449"/>
    </location>
</feature>
<dbReference type="Pfam" id="PF01630">
    <property type="entry name" value="Glyco_hydro_56"/>
    <property type="match status" value="1"/>
</dbReference>
<dbReference type="PRINTS" id="PR00846">
    <property type="entry name" value="GLHYDRLASE56"/>
</dbReference>
<dbReference type="SUPFAM" id="SSF51445">
    <property type="entry name" value="(Trans)glycosidases"/>
    <property type="match status" value="1"/>
</dbReference>
<dbReference type="InterPro" id="IPR018155">
    <property type="entry name" value="Hyaluronidase"/>
</dbReference>
<evidence type="ECO:0000256" key="2">
    <source>
        <dbReference type="ARBA" id="ARBA00023157"/>
    </source>
</evidence>
<accession>A0A5P8I0V0</accession>
<comment type="similarity">
    <text evidence="1 3">Belongs to the glycosyl hydrolase 56 family.</text>
</comment>
<feature type="signal peptide" evidence="5">
    <location>
        <begin position="1"/>
        <end position="18"/>
    </location>
</feature>
<dbReference type="GO" id="GO:0004415">
    <property type="term" value="F:hyalurononglucosaminidase activity"/>
    <property type="evidence" value="ECO:0007669"/>
    <property type="project" value="UniProtKB-UniRule"/>
</dbReference>
<organism evidence="6">
    <name type="scientific">Conus magus</name>
    <name type="common">Magical cone</name>
    <dbReference type="NCBI Taxonomy" id="6492"/>
    <lineage>
        <taxon>Eukaryota</taxon>
        <taxon>Metazoa</taxon>
        <taxon>Spiralia</taxon>
        <taxon>Lophotrochozoa</taxon>
        <taxon>Mollusca</taxon>
        <taxon>Gastropoda</taxon>
        <taxon>Caenogastropoda</taxon>
        <taxon>Neogastropoda</taxon>
        <taxon>Conoidea</taxon>
        <taxon>Conidae</taxon>
        <taxon>Conus</taxon>
        <taxon>Pionoconus</taxon>
    </lineage>
</organism>
<comment type="catalytic activity">
    <reaction evidence="3">
        <text>Random hydrolysis of (1-&gt;4)-linkages between N-acetyl-beta-D-glucosamine and D-glucuronate residues in hyaluronate.</text>
        <dbReference type="EC" id="3.2.1.35"/>
    </reaction>
</comment>
<evidence type="ECO:0000256" key="4">
    <source>
        <dbReference type="SAM" id="MobiDB-lite"/>
    </source>
</evidence>
<dbReference type="AlphaFoldDB" id="A0A5P8I0V0"/>
<dbReference type="PANTHER" id="PTHR11769">
    <property type="entry name" value="HYALURONIDASE"/>
    <property type="match status" value="1"/>
</dbReference>
<dbReference type="InterPro" id="IPR013785">
    <property type="entry name" value="Aldolase_TIM"/>
</dbReference>
<evidence type="ECO:0000313" key="6">
    <source>
        <dbReference type="EMBL" id="QFQ61157.1"/>
    </source>
</evidence>
<reference evidence="6" key="1">
    <citation type="journal article" date="2019" name="Mar. Drugs">
        <title>Conotoxin diversity in the venom gland transcriptome of the Magician's Cone, Pionoconus magus.</title>
        <authorList>
            <person name="Pardos-Blas J.R."/>
            <person name="Irisarri I."/>
            <person name="Abalde S."/>
            <person name="Tenorio M.J."/>
            <person name="Zardoya R."/>
        </authorList>
    </citation>
    <scope>NUCLEOTIDE SEQUENCE</scope>
    <source>
        <tissue evidence="6">Venom gland</tissue>
    </source>
</reference>
<dbReference type="EC" id="3.2.1.35" evidence="3"/>
<dbReference type="Gene3D" id="3.20.20.70">
    <property type="entry name" value="Aldolase class I"/>
    <property type="match status" value="1"/>
</dbReference>
<dbReference type="GO" id="GO:0005975">
    <property type="term" value="P:carbohydrate metabolic process"/>
    <property type="evidence" value="ECO:0007669"/>
    <property type="project" value="InterPro"/>
</dbReference>
<dbReference type="PANTHER" id="PTHR11769:SF35">
    <property type="entry name" value="HYALURONIDASE"/>
    <property type="match status" value="1"/>
</dbReference>
<sequence>MRVLVVVTGLVVVVVATALSLPDHDVKSATSSLSSSSVYQGSSGDDCDEGLPPPDQPFRVVWNHPDNCERIKLHLPLDEYGIIFNKLRVFLGEEIQTLYDTGPWPYISETGKFINGGLPQSFNHPDNDGETQRILKKHKPENFTGLGVLDFETWRAIYSTNFGPMAIYQNESVKLVKEKHPDYDQKKLTKVAEKEWQQAAKDIMSTKLKIAQEVMPRGHWGYYLYPRTWDNKRDTKFRNDKINWLWRQSTGLYPSIYIYDFSKTESAITKFVSDTVGEAVRVQKEFSPPNTPIYPYVMFQTMDNIFHYEDHLKISLGLSAKMGAAGVVLWGTSKHYKESTRQWQCQQLQEHIRTVLGPLVKNVTQMMTDCSRAICEGHGRCVHNSHDVILGETESQRLSDLCSTRQSRFRDYHCRCYSAWEGACCQTLRPSRCQKREQRNVHGGGDLID</sequence>
<dbReference type="EMBL" id="MN517474">
    <property type="protein sequence ID" value="QFQ61157.1"/>
    <property type="molecule type" value="mRNA"/>
</dbReference>
<evidence type="ECO:0000256" key="1">
    <source>
        <dbReference type="ARBA" id="ARBA00008871"/>
    </source>
</evidence>
<evidence type="ECO:0000256" key="3">
    <source>
        <dbReference type="RuleBase" id="RU610713"/>
    </source>
</evidence>
<name>A0A5P8I0V0_CONMA</name>
<proteinExistence type="evidence at transcript level"/>
<dbReference type="InterPro" id="IPR017853">
    <property type="entry name" value="GH"/>
</dbReference>
<protein>
    <recommendedName>
        <fullName evidence="3">Hyaluronidase</fullName>
        <ecNumber evidence="3">3.2.1.35</ecNumber>
    </recommendedName>
</protein>
<keyword evidence="2" id="KW-1015">Disulfide bond</keyword>
<feature type="compositionally biased region" description="Low complexity" evidence="4">
    <location>
        <begin position="28"/>
        <end position="43"/>
    </location>
</feature>
<keyword evidence="3" id="KW-0326">Glycosidase</keyword>
<evidence type="ECO:0000256" key="5">
    <source>
        <dbReference type="SAM" id="SignalP"/>
    </source>
</evidence>
<keyword evidence="5" id="KW-0732">Signal</keyword>
<keyword evidence="3" id="KW-0378">Hydrolase</keyword>
<dbReference type="GO" id="GO:0030214">
    <property type="term" value="P:hyaluronan catabolic process"/>
    <property type="evidence" value="ECO:0007669"/>
    <property type="project" value="TreeGrafter"/>
</dbReference>
<feature type="region of interest" description="Disordered" evidence="4">
    <location>
        <begin position="26"/>
        <end position="53"/>
    </location>
</feature>